<feature type="domain" description="Toprim" evidence="16">
    <location>
        <begin position="264"/>
        <end position="347"/>
    </location>
</feature>
<evidence type="ECO:0000256" key="8">
    <source>
        <dbReference type="ARBA" id="ARBA00022833"/>
    </source>
</evidence>
<dbReference type="GO" id="GO:0003677">
    <property type="term" value="F:DNA binding"/>
    <property type="evidence" value="ECO:0007669"/>
    <property type="project" value="UniProtKB-KW"/>
</dbReference>
<dbReference type="CDD" id="cd03364">
    <property type="entry name" value="TOPRIM_DnaG_primases"/>
    <property type="match status" value="1"/>
</dbReference>
<name>A0A1U7J187_9CYAN</name>
<dbReference type="GO" id="GO:0003899">
    <property type="term" value="F:DNA-directed RNA polymerase activity"/>
    <property type="evidence" value="ECO:0007669"/>
    <property type="project" value="UniProtKB-UniRule"/>
</dbReference>
<dbReference type="Gene3D" id="3.40.1360.10">
    <property type="match status" value="1"/>
</dbReference>
<dbReference type="InterPro" id="IPR037068">
    <property type="entry name" value="DNA_primase_core_N_sf"/>
</dbReference>
<dbReference type="NCBIfam" id="TIGR01391">
    <property type="entry name" value="dnaG"/>
    <property type="match status" value="1"/>
</dbReference>
<comment type="similarity">
    <text evidence="12 13">Belongs to the DnaG primase family.</text>
</comment>
<evidence type="ECO:0000256" key="13">
    <source>
        <dbReference type="PIRNR" id="PIRNR002811"/>
    </source>
</evidence>
<feature type="region of interest" description="Disordered" evidence="15">
    <location>
        <begin position="448"/>
        <end position="470"/>
    </location>
</feature>
<dbReference type="AlphaFoldDB" id="A0A1U7J187"/>
<dbReference type="FunFam" id="3.90.580.10:FF:000001">
    <property type="entry name" value="DNA primase"/>
    <property type="match status" value="1"/>
</dbReference>
<evidence type="ECO:0000256" key="3">
    <source>
        <dbReference type="ARBA" id="ARBA00022679"/>
    </source>
</evidence>
<dbReference type="GO" id="GO:0000428">
    <property type="term" value="C:DNA-directed RNA polymerase complex"/>
    <property type="evidence" value="ECO:0007669"/>
    <property type="project" value="UniProtKB-KW"/>
</dbReference>
<evidence type="ECO:0000256" key="7">
    <source>
        <dbReference type="ARBA" id="ARBA00022771"/>
    </source>
</evidence>
<evidence type="ECO:0000256" key="12">
    <source>
        <dbReference type="HAMAP-Rule" id="MF_00974"/>
    </source>
</evidence>
<dbReference type="PANTHER" id="PTHR30313:SF2">
    <property type="entry name" value="DNA PRIMASE"/>
    <property type="match status" value="1"/>
</dbReference>
<keyword evidence="4 12" id="KW-0548">Nucleotidyltransferase</keyword>
<evidence type="ECO:0000256" key="2">
    <source>
        <dbReference type="ARBA" id="ARBA00022515"/>
    </source>
</evidence>
<keyword evidence="1 12" id="KW-0240">DNA-directed RNA polymerase</keyword>
<keyword evidence="10 12" id="KW-0238">DNA-binding</keyword>
<feature type="zinc finger region" description="CHC2-type" evidence="12 14">
    <location>
        <begin position="41"/>
        <end position="65"/>
    </location>
</feature>
<evidence type="ECO:0000313" key="17">
    <source>
        <dbReference type="EMBL" id="OKH45611.1"/>
    </source>
</evidence>
<dbReference type="InterPro" id="IPR034151">
    <property type="entry name" value="TOPRIM_DnaG_bac"/>
</dbReference>
<dbReference type="EC" id="2.7.7.101" evidence="12"/>
<reference evidence="17 18" key="1">
    <citation type="submission" date="2016-11" db="EMBL/GenBank/DDBJ databases">
        <title>Draft Genome Sequences of Nine Cyanobacterial Strains from Diverse Habitats.</title>
        <authorList>
            <person name="Zhu T."/>
            <person name="Hou S."/>
            <person name="Lu X."/>
            <person name="Hess W.R."/>
        </authorList>
    </citation>
    <scope>NUCLEOTIDE SEQUENCE [LARGE SCALE GENOMIC DNA]</scope>
    <source>
        <strain evidence="17 18">NIES-30</strain>
    </source>
</reference>
<dbReference type="InterPro" id="IPR050219">
    <property type="entry name" value="DnaG_primase"/>
</dbReference>
<dbReference type="GO" id="GO:0005737">
    <property type="term" value="C:cytoplasm"/>
    <property type="evidence" value="ECO:0007669"/>
    <property type="project" value="TreeGrafter"/>
</dbReference>
<comment type="subunit">
    <text evidence="12">Monomer. Interacts with DnaB.</text>
</comment>
<dbReference type="Gene3D" id="3.90.980.10">
    <property type="entry name" value="DNA primase, catalytic core, N-terminal domain"/>
    <property type="match status" value="1"/>
</dbReference>
<evidence type="ECO:0000256" key="14">
    <source>
        <dbReference type="PIRSR" id="PIRSR002811-1"/>
    </source>
</evidence>
<protein>
    <recommendedName>
        <fullName evidence="12 13">DNA primase</fullName>
        <ecNumber evidence="12">2.7.7.101</ecNumber>
    </recommendedName>
</protein>
<feature type="compositionally biased region" description="Low complexity" evidence="15">
    <location>
        <begin position="452"/>
        <end position="470"/>
    </location>
</feature>
<dbReference type="InterPro" id="IPR019475">
    <property type="entry name" value="DNA_primase_DnaB-bd"/>
</dbReference>
<keyword evidence="7 12" id="KW-0863">Zinc-finger</keyword>
<dbReference type="InterPro" id="IPR030846">
    <property type="entry name" value="DnaG_bac"/>
</dbReference>
<sequence>MDTPRLHPDTIEAVRDRADIVDVVSQHVVLKKQGKDFVGLCPFHEDKSPSFSVSPGKQFYYCFSCGAGGNAFKFLMELNKRSFADVVLDLAQRYQVPVTTLEPAKRQELQRQLTLREQLYEILALTARFYEHALQQIDGATALAYLYERGLNDATIQQFQLGFAPGGWQTLYGYLVEQKHYPVELVEKAGLIVPRQKGDGYYDRFRDRLMIPIRDGQSRVIGFGGRALGDEKPKYLNSPDTELFDKGKTLYGLDLARAAIAKDDRAIVVEGYFDVIALHAAGLENSVAALGTALNAAQVRQLLRYTESKQILLNFDADAAGVKAAQRAIGEVEEMAYRGDVQLRVLNIPDGKDPDEFLRHHSAAAYHDLIEAAPLWIDWQIHNLIGGKDLRQADQFQQTSQAVVKLLSDIANADTRTHYVRYCAEIFSNGDSRLVPLLAENLVTQVRRQRRTTSSEAPTRSAPATTPSASSLEQAEAALLRIFLHDAAHRDEICQVLEDRDLQFSYSHHRALWRQMQRLLSEAEDPRVDLVNRLRNQLADTGLATTPLQALLHLSEKTKRDVIRAPLIIRAAAACMEKNLCEKRYRHFLALWEKTDCTIDPEQFTEYQRQIYAEKRRIEVLEKDRQVSFEDLAIMPWVGEQYDSLDR</sequence>
<dbReference type="GO" id="GO:0008270">
    <property type="term" value="F:zinc ion binding"/>
    <property type="evidence" value="ECO:0007669"/>
    <property type="project" value="UniProtKB-UniRule"/>
</dbReference>
<organism evidence="17 18">
    <name type="scientific">Phormidium tenue NIES-30</name>
    <dbReference type="NCBI Taxonomy" id="549789"/>
    <lineage>
        <taxon>Bacteria</taxon>
        <taxon>Bacillati</taxon>
        <taxon>Cyanobacteriota</taxon>
        <taxon>Cyanophyceae</taxon>
        <taxon>Oscillatoriophycideae</taxon>
        <taxon>Oscillatoriales</taxon>
        <taxon>Oscillatoriaceae</taxon>
        <taxon>Phormidium</taxon>
    </lineage>
</organism>
<dbReference type="InterPro" id="IPR013264">
    <property type="entry name" value="DNAG_N"/>
</dbReference>
<dbReference type="Proteomes" id="UP000185557">
    <property type="component" value="Unassembled WGS sequence"/>
</dbReference>
<evidence type="ECO:0000256" key="11">
    <source>
        <dbReference type="ARBA" id="ARBA00023163"/>
    </source>
</evidence>
<comment type="catalytic activity">
    <reaction evidence="12">
        <text>ssDNA + n NTP = ssDNA/pppN(pN)n-1 hybrid + (n-1) diphosphate.</text>
        <dbReference type="EC" id="2.7.7.101"/>
    </reaction>
</comment>
<proteinExistence type="inferred from homology"/>
<dbReference type="InterPro" id="IPR002694">
    <property type="entry name" value="Znf_CHC2"/>
</dbReference>
<dbReference type="GO" id="GO:1990077">
    <property type="term" value="C:primosome complex"/>
    <property type="evidence" value="ECO:0007669"/>
    <property type="project" value="UniProtKB-KW"/>
</dbReference>
<dbReference type="STRING" id="549789.NIES30_18955"/>
<gene>
    <name evidence="12" type="primary">dnaG</name>
    <name evidence="17" type="ORF">NIES30_18955</name>
</gene>
<dbReference type="Pfam" id="PF01807">
    <property type="entry name" value="Zn_ribbon_DnaG"/>
    <property type="match status" value="1"/>
</dbReference>
<evidence type="ECO:0000313" key="18">
    <source>
        <dbReference type="Proteomes" id="UP000185557"/>
    </source>
</evidence>
<keyword evidence="3 12" id="KW-0808">Transferase</keyword>
<evidence type="ECO:0000256" key="10">
    <source>
        <dbReference type="ARBA" id="ARBA00023125"/>
    </source>
</evidence>
<evidence type="ECO:0000259" key="16">
    <source>
        <dbReference type="PROSITE" id="PS50880"/>
    </source>
</evidence>
<accession>A0A1U7J187</accession>
<comment type="function">
    <text evidence="12 13">RNA polymerase that catalyzes the synthesis of short RNA molecules used as primers for DNA polymerase during DNA replication.</text>
</comment>
<evidence type="ECO:0000256" key="1">
    <source>
        <dbReference type="ARBA" id="ARBA00022478"/>
    </source>
</evidence>
<dbReference type="SUPFAM" id="SSF57783">
    <property type="entry name" value="Zinc beta-ribbon"/>
    <property type="match status" value="1"/>
</dbReference>
<evidence type="ECO:0000256" key="9">
    <source>
        <dbReference type="ARBA" id="ARBA00022842"/>
    </source>
</evidence>
<dbReference type="OrthoDB" id="9803773at2"/>
<keyword evidence="6 12" id="KW-0479">Metal-binding</keyword>
<dbReference type="RefSeq" id="WP_073610015.1">
    <property type="nucleotide sequence ID" value="NZ_MRCG01000016.1"/>
</dbReference>
<comment type="cofactor">
    <cofactor evidence="12 13 14">
        <name>Zn(2+)</name>
        <dbReference type="ChEBI" id="CHEBI:29105"/>
    </cofactor>
    <text evidence="12 13 14">Binds 1 zinc ion per monomer.</text>
</comment>
<dbReference type="PROSITE" id="PS50880">
    <property type="entry name" value="TOPRIM"/>
    <property type="match status" value="1"/>
</dbReference>
<evidence type="ECO:0000256" key="5">
    <source>
        <dbReference type="ARBA" id="ARBA00022705"/>
    </source>
</evidence>
<keyword evidence="5 12" id="KW-0235">DNA replication</keyword>
<keyword evidence="9" id="KW-0460">Magnesium</keyword>
<evidence type="ECO:0000256" key="15">
    <source>
        <dbReference type="SAM" id="MobiDB-lite"/>
    </source>
</evidence>
<dbReference type="FunFam" id="3.40.1360.10:FF:000002">
    <property type="entry name" value="DNA primase"/>
    <property type="match status" value="1"/>
</dbReference>
<dbReference type="SUPFAM" id="SSF56731">
    <property type="entry name" value="DNA primase core"/>
    <property type="match status" value="1"/>
</dbReference>
<dbReference type="Pfam" id="PF13155">
    <property type="entry name" value="Toprim_2"/>
    <property type="match status" value="1"/>
</dbReference>
<keyword evidence="8 12" id="KW-0862">Zinc</keyword>
<dbReference type="Gene3D" id="3.90.580.10">
    <property type="entry name" value="Zinc finger, CHC2-type domain"/>
    <property type="match status" value="1"/>
</dbReference>
<evidence type="ECO:0000256" key="6">
    <source>
        <dbReference type="ARBA" id="ARBA00022723"/>
    </source>
</evidence>
<dbReference type="HAMAP" id="MF_00974">
    <property type="entry name" value="DNA_primase_DnaG"/>
    <property type="match status" value="1"/>
</dbReference>
<dbReference type="SMART" id="SM00400">
    <property type="entry name" value="ZnF_CHCC"/>
    <property type="match status" value="1"/>
</dbReference>
<dbReference type="EMBL" id="MRCG01000016">
    <property type="protein sequence ID" value="OKH45611.1"/>
    <property type="molecule type" value="Genomic_DNA"/>
</dbReference>
<dbReference type="InterPro" id="IPR006295">
    <property type="entry name" value="DNA_primase_DnaG"/>
</dbReference>
<comment type="domain">
    <text evidence="12">Contains an N-terminal zinc-binding domain, a central core domain that contains the primase activity, and a C-terminal DnaB-binding domain.</text>
</comment>
<dbReference type="PANTHER" id="PTHR30313">
    <property type="entry name" value="DNA PRIMASE"/>
    <property type="match status" value="1"/>
</dbReference>
<dbReference type="InterPro" id="IPR036977">
    <property type="entry name" value="DNA_primase_Znf_CHC2"/>
</dbReference>
<keyword evidence="2 12" id="KW-0639">Primosome</keyword>
<dbReference type="GO" id="GO:0006269">
    <property type="term" value="P:DNA replication, synthesis of primer"/>
    <property type="evidence" value="ECO:0007669"/>
    <property type="project" value="UniProtKB-UniRule"/>
</dbReference>
<dbReference type="SMART" id="SM00493">
    <property type="entry name" value="TOPRIM"/>
    <property type="match status" value="1"/>
</dbReference>
<dbReference type="FunFam" id="3.90.980.10:FF:000001">
    <property type="entry name" value="DNA primase"/>
    <property type="match status" value="1"/>
</dbReference>
<dbReference type="PIRSF" id="PIRSF002811">
    <property type="entry name" value="DnaG"/>
    <property type="match status" value="1"/>
</dbReference>
<dbReference type="InterPro" id="IPR006171">
    <property type="entry name" value="TOPRIM_dom"/>
</dbReference>
<dbReference type="Pfam" id="PF10410">
    <property type="entry name" value="DnaB_bind"/>
    <property type="match status" value="1"/>
</dbReference>
<keyword evidence="11 12" id="KW-0804">Transcription</keyword>
<comment type="caution">
    <text evidence="17">The sequence shown here is derived from an EMBL/GenBank/DDBJ whole genome shotgun (WGS) entry which is preliminary data.</text>
</comment>
<evidence type="ECO:0000256" key="4">
    <source>
        <dbReference type="ARBA" id="ARBA00022695"/>
    </source>
</evidence>
<dbReference type="Pfam" id="PF08275">
    <property type="entry name" value="DNAG_N"/>
    <property type="match status" value="1"/>
</dbReference>
<keyword evidence="18" id="KW-1185">Reference proteome</keyword>